<name>A0A0E0IZW6_ORYNI</name>
<dbReference type="EnsemblPlants" id="ONIVA11G07360.1">
    <property type="protein sequence ID" value="ONIVA11G07360.1"/>
    <property type="gene ID" value="ONIVA11G07360"/>
</dbReference>
<dbReference type="AlphaFoldDB" id="A0A0E0IZW6"/>
<reference evidence="1" key="2">
    <citation type="submission" date="2018-04" db="EMBL/GenBank/DDBJ databases">
        <title>OnivRS2 (Oryza nivara Reference Sequence Version 2).</title>
        <authorList>
            <person name="Zhang J."/>
            <person name="Kudrna D."/>
            <person name="Lee S."/>
            <person name="Talag J."/>
            <person name="Rajasekar S."/>
            <person name="Welchert J."/>
            <person name="Hsing Y.-I."/>
            <person name="Wing R.A."/>
        </authorList>
    </citation>
    <scope>NUCLEOTIDE SEQUENCE [LARGE SCALE GENOMIC DNA]</scope>
    <source>
        <strain evidence="1">SL10</strain>
    </source>
</reference>
<evidence type="ECO:0000313" key="1">
    <source>
        <dbReference type="EnsemblPlants" id="ONIVA11G07360.1"/>
    </source>
</evidence>
<keyword evidence="2" id="KW-1185">Reference proteome</keyword>
<proteinExistence type="predicted"/>
<dbReference type="HOGENOM" id="CLU_2726501_0_0_1"/>
<evidence type="ECO:0000313" key="2">
    <source>
        <dbReference type="Proteomes" id="UP000006591"/>
    </source>
</evidence>
<reference evidence="1" key="1">
    <citation type="submission" date="2015-04" db="UniProtKB">
        <authorList>
            <consortium name="EnsemblPlants"/>
        </authorList>
    </citation>
    <scope>IDENTIFICATION</scope>
    <source>
        <strain evidence="1">SL10</strain>
    </source>
</reference>
<sequence length="72" mass="8084">MTGSAPPATTSWFTSGMCFKTIVFRFQESRRNWPLHPDRAEAKRSPAAVMDDDWQCPSLGCDLPRVGIVLDK</sequence>
<dbReference type="Proteomes" id="UP000006591">
    <property type="component" value="Chromosome 11"/>
</dbReference>
<accession>A0A0E0IZW6</accession>
<protein>
    <submittedName>
        <fullName evidence="1">Uncharacterized protein</fullName>
    </submittedName>
</protein>
<dbReference type="Gramene" id="ONIVA11G07360.1">
    <property type="protein sequence ID" value="ONIVA11G07360.1"/>
    <property type="gene ID" value="ONIVA11G07360"/>
</dbReference>
<organism evidence="1">
    <name type="scientific">Oryza nivara</name>
    <name type="common">Indian wild rice</name>
    <name type="synonym">Oryza sativa f. spontanea</name>
    <dbReference type="NCBI Taxonomy" id="4536"/>
    <lineage>
        <taxon>Eukaryota</taxon>
        <taxon>Viridiplantae</taxon>
        <taxon>Streptophyta</taxon>
        <taxon>Embryophyta</taxon>
        <taxon>Tracheophyta</taxon>
        <taxon>Spermatophyta</taxon>
        <taxon>Magnoliopsida</taxon>
        <taxon>Liliopsida</taxon>
        <taxon>Poales</taxon>
        <taxon>Poaceae</taxon>
        <taxon>BOP clade</taxon>
        <taxon>Oryzoideae</taxon>
        <taxon>Oryzeae</taxon>
        <taxon>Oryzinae</taxon>
        <taxon>Oryza</taxon>
    </lineage>
</organism>